<dbReference type="PANTHER" id="PTHR24221:SF654">
    <property type="entry name" value="ATP-BINDING CASSETTE SUB-FAMILY B MEMBER 6"/>
    <property type="match status" value="1"/>
</dbReference>
<dbReference type="InterPro" id="IPR027417">
    <property type="entry name" value="P-loop_NTPase"/>
</dbReference>
<keyword evidence="6 7" id="KW-0472">Membrane</keyword>
<evidence type="ECO:0000256" key="4">
    <source>
        <dbReference type="ARBA" id="ARBA00022840"/>
    </source>
</evidence>
<evidence type="ECO:0000313" key="10">
    <source>
        <dbReference type="EMBL" id="GAA1987613.1"/>
    </source>
</evidence>
<feature type="transmembrane region" description="Helical" evidence="7">
    <location>
        <begin position="151"/>
        <end position="169"/>
    </location>
</feature>
<dbReference type="Gene3D" id="1.20.1560.10">
    <property type="entry name" value="ABC transporter type 1, transmembrane domain"/>
    <property type="match status" value="1"/>
</dbReference>
<evidence type="ECO:0000259" key="9">
    <source>
        <dbReference type="PROSITE" id="PS50929"/>
    </source>
</evidence>
<evidence type="ECO:0000256" key="3">
    <source>
        <dbReference type="ARBA" id="ARBA00022741"/>
    </source>
</evidence>
<dbReference type="PROSITE" id="PS50929">
    <property type="entry name" value="ABC_TM1F"/>
    <property type="match status" value="1"/>
</dbReference>
<dbReference type="InterPro" id="IPR003439">
    <property type="entry name" value="ABC_transporter-like_ATP-bd"/>
</dbReference>
<evidence type="ECO:0000256" key="5">
    <source>
        <dbReference type="ARBA" id="ARBA00022989"/>
    </source>
</evidence>
<keyword evidence="11" id="KW-1185">Reference proteome</keyword>
<gene>
    <name evidence="10" type="primary">cydC_2</name>
    <name evidence="10" type="ORF">GCM10009754_77090</name>
</gene>
<keyword evidence="3" id="KW-0547">Nucleotide-binding</keyword>
<dbReference type="PROSITE" id="PS50893">
    <property type="entry name" value="ABC_TRANSPORTER_2"/>
    <property type="match status" value="1"/>
</dbReference>
<dbReference type="EMBL" id="BAAANN010000047">
    <property type="protein sequence ID" value="GAA1987613.1"/>
    <property type="molecule type" value="Genomic_DNA"/>
</dbReference>
<dbReference type="SMART" id="SM00382">
    <property type="entry name" value="AAA"/>
    <property type="match status" value="1"/>
</dbReference>
<evidence type="ECO:0000256" key="1">
    <source>
        <dbReference type="ARBA" id="ARBA00004651"/>
    </source>
</evidence>
<dbReference type="SUPFAM" id="SSF90123">
    <property type="entry name" value="ABC transporter transmembrane region"/>
    <property type="match status" value="1"/>
</dbReference>
<protein>
    <submittedName>
        <fullName evidence="10">Thiol reductant ABC exporter subunit CydC</fullName>
    </submittedName>
</protein>
<dbReference type="SUPFAM" id="SSF52540">
    <property type="entry name" value="P-loop containing nucleoside triphosphate hydrolases"/>
    <property type="match status" value="1"/>
</dbReference>
<dbReference type="NCBIfam" id="TIGR02868">
    <property type="entry name" value="CydC"/>
    <property type="match status" value="1"/>
</dbReference>
<dbReference type="InterPro" id="IPR003593">
    <property type="entry name" value="AAA+_ATPase"/>
</dbReference>
<dbReference type="Pfam" id="PF00005">
    <property type="entry name" value="ABC_tran"/>
    <property type="match status" value="1"/>
</dbReference>
<accession>A0ABN2SJ29</accession>
<organism evidence="10 11">
    <name type="scientific">Amycolatopsis minnesotensis</name>
    <dbReference type="NCBI Taxonomy" id="337894"/>
    <lineage>
        <taxon>Bacteria</taxon>
        <taxon>Bacillati</taxon>
        <taxon>Actinomycetota</taxon>
        <taxon>Actinomycetes</taxon>
        <taxon>Pseudonocardiales</taxon>
        <taxon>Pseudonocardiaceae</taxon>
        <taxon>Amycolatopsis</taxon>
    </lineage>
</organism>
<comment type="subcellular location">
    <subcellularLocation>
        <location evidence="1">Cell membrane</location>
        <topology evidence="1">Multi-pass membrane protein</topology>
    </subcellularLocation>
</comment>
<dbReference type="PROSITE" id="PS00211">
    <property type="entry name" value="ABC_TRANSPORTER_1"/>
    <property type="match status" value="1"/>
</dbReference>
<comment type="caution">
    <text evidence="10">The sequence shown here is derived from an EMBL/GenBank/DDBJ whole genome shotgun (WGS) entry which is preliminary data.</text>
</comment>
<sequence length="552" mass="56547">MTVWGVTRADVRRLAVATVLAACAELAGLLLMATAAWLLLRAAEQPPIAALTVAIIAVRALALLRGGLRYAERLAGHEVVLRYLGALRGRVYETLTARRSSRFSGGDLLSRLVSDVDAAQDAVLRCLLPALVALVVGMAAVTGALLFSAPAALALVAGLVLAGVLLPVLSARSARRAADADAPALAALADSAIDLARGAVELRAFGAADRAVAAARTVASGLSARERRRAGSPLPGAGAAIQVLTTLAVCVTAGGLGLPAIAALGLGTMAVFETVLPLATAARRWAEVREPLRRLHQLLSEPAPRDGSCPVPAANVHLRLRGAGLRYPGRPAPALTGVDLDLPQGRLVALVGPSGSGKSTLLAALAGQVETTAGAVTLNGRALGAYPAERLPVSGALADAHVFRATVRENLLLAKPSASDDELLAACRAAGSEAELDRLPGTDGAAMSGGQRQRLLLARALLSDAPVLLLDEPVEGLDPAHADAVLRSVLTAAAGRTVVLATHQPAPLPGFDEILVLDEGEVVERGTHAELVARAGYYAEHYLPSPGRAHMP</sequence>
<dbReference type="RefSeq" id="WP_344430274.1">
    <property type="nucleotide sequence ID" value="NZ_BAAANN010000047.1"/>
</dbReference>
<feature type="transmembrane region" description="Helical" evidence="7">
    <location>
        <begin position="46"/>
        <end position="64"/>
    </location>
</feature>
<dbReference type="Gene3D" id="3.40.50.300">
    <property type="entry name" value="P-loop containing nucleotide triphosphate hydrolases"/>
    <property type="match status" value="1"/>
</dbReference>
<dbReference type="InterPro" id="IPR039421">
    <property type="entry name" value="Type_1_exporter"/>
</dbReference>
<dbReference type="InterPro" id="IPR017871">
    <property type="entry name" value="ABC_transporter-like_CS"/>
</dbReference>
<feature type="domain" description="ABC transmembrane type-1" evidence="9">
    <location>
        <begin position="15"/>
        <end position="272"/>
    </location>
</feature>
<keyword evidence="5 7" id="KW-1133">Transmembrane helix</keyword>
<evidence type="ECO:0000256" key="7">
    <source>
        <dbReference type="SAM" id="Phobius"/>
    </source>
</evidence>
<evidence type="ECO:0000256" key="6">
    <source>
        <dbReference type="ARBA" id="ARBA00023136"/>
    </source>
</evidence>
<dbReference type="InterPro" id="IPR011527">
    <property type="entry name" value="ABC1_TM_dom"/>
</dbReference>
<feature type="domain" description="ABC transporter" evidence="8">
    <location>
        <begin position="320"/>
        <end position="544"/>
    </location>
</feature>
<proteinExistence type="predicted"/>
<evidence type="ECO:0000256" key="2">
    <source>
        <dbReference type="ARBA" id="ARBA00022692"/>
    </source>
</evidence>
<name>A0ABN2SJ29_9PSEU</name>
<keyword evidence="2 7" id="KW-0812">Transmembrane</keyword>
<feature type="transmembrane region" description="Helical" evidence="7">
    <location>
        <begin position="14"/>
        <end position="40"/>
    </location>
</feature>
<evidence type="ECO:0000313" key="11">
    <source>
        <dbReference type="Proteomes" id="UP001501116"/>
    </source>
</evidence>
<dbReference type="Proteomes" id="UP001501116">
    <property type="component" value="Unassembled WGS sequence"/>
</dbReference>
<keyword evidence="4" id="KW-0067">ATP-binding</keyword>
<evidence type="ECO:0000259" key="8">
    <source>
        <dbReference type="PROSITE" id="PS50893"/>
    </source>
</evidence>
<reference evidence="10 11" key="1">
    <citation type="journal article" date="2019" name="Int. J. Syst. Evol. Microbiol.">
        <title>The Global Catalogue of Microorganisms (GCM) 10K type strain sequencing project: providing services to taxonomists for standard genome sequencing and annotation.</title>
        <authorList>
            <consortium name="The Broad Institute Genomics Platform"/>
            <consortium name="The Broad Institute Genome Sequencing Center for Infectious Disease"/>
            <person name="Wu L."/>
            <person name="Ma J."/>
        </authorList>
    </citation>
    <scope>NUCLEOTIDE SEQUENCE [LARGE SCALE GENOMIC DNA]</scope>
    <source>
        <strain evidence="10 11">JCM 14545</strain>
    </source>
</reference>
<feature type="transmembrane region" description="Helical" evidence="7">
    <location>
        <begin position="122"/>
        <end position="145"/>
    </location>
</feature>
<dbReference type="InterPro" id="IPR036640">
    <property type="entry name" value="ABC1_TM_sf"/>
</dbReference>
<dbReference type="InterPro" id="IPR014223">
    <property type="entry name" value="ABC_CydC/D"/>
</dbReference>
<dbReference type="PANTHER" id="PTHR24221">
    <property type="entry name" value="ATP-BINDING CASSETTE SUB-FAMILY B"/>
    <property type="match status" value="1"/>
</dbReference>